<proteinExistence type="predicted"/>
<dbReference type="Proteomes" id="UP001064489">
    <property type="component" value="Chromosome 2"/>
</dbReference>
<dbReference type="AlphaFoldDB" id="A0AAD5IJ41"/>
<comment type="caution">
    <text evidence="1">The sequence shown here is derived from an EMBL/GenBank/DDBJ whole genome shotgun (WGS) entry which is preliminary data.</text>
</comment>
<evidence type="ECO:0000313" key="2">
    <source>
        <dbReference type="Proteomes" id="UP001064489"/>
    </source>
</evidence>
<keyword evidence="2" id="KW-1185">Reference proteome</keyword>
<reference evidence="1" key="1">
    <citation type="journal article" date="2022" name="Plant J.">
        <title>Strategies of tolerance reflected in two North American maple genomes.</title>
        <authorList>
            <person name="McEvoy S.L."/>
            <person name="Sezen U.U."/>
            <person name="Trouern-Trend A."/>
            <person name="McMahon S.M."/>
            <person name="Schaberg P.G."/>
            <person name="Yang J."/>
            <person name="Wegrzyn J.L."/>
            <person name="Swenson N.G."/>
        </authorList>
    </citation>
    <scope>NUCLEOTIDE SEQUENCE</scope>
    <source>
        <strain evidence="1">91603</strain>
    </source>
</reference>
<organism evidence="1 2">
    <name type="scientific">Acer negundo</name>
    <name type="common">Box elder</name>
    <dbReference type="NCBI Taxonomy" id="4023"/>
    <lineage>
        <taxon>Eukaryota</taxon>
        <taxon>Viridiplantae</taxon>
        <taxon>Streptophyta</taxon>
        <taxon>Embryophyta</taxon>
        <taxon>Tracheophyta</taxon>
        <taxon>Spermatophyta</taxon>
        <taxon>Magnoliopsida</taxon>
        <taxon>eudicotyledons</taxon>
        <taxon>Gunneridae</taxon>
        <taxon>Pentapetalae</taxon>
        <taxon>rosids</taxon>
        <taxon>malvids</taxon>
        <taxon>Sapindales</taxon>
        <taxon>Sapindaceae</taxon>
        <taxon>Hippocastanoideae</taxon>
        <taxon>Acereae</taxon>
        <taxon>Acer</taxon>
    </lineage>
</organism>
<protein>
    <submittedName>
        <fullName evidence="1">Uncharacterized protein</fullName>
    </submittedName>
</protein>
<dbReference type="EMBL" id="JAJSOW010000106">
    <property type="protein sequence ID" value="KAI9161579.1"/>
    <property type="molecule type" value="Genomic_DNA"/>
</dbReference>
<gene>
    <name evidence="1" type="ORF">LWI28_018847</name>
</gene>
<evidence type="ECO:0000313" key="1">
    <source>
        <dbReference type="EMBL" id="KAI9161579.1"/>
    </source>
</evidence>
<sequence length="177" mass="20194">MTSKVKEEKRKTSLKKCEEVSSHVEEHVPNFTAFGASYGEDEDKGKKALNVDSIYECQMLLLNMLKKNEKLSKENESLKIWKISLVEKIRALEEGKHTCQVNLYQSREMMSEQLEESTILISLMKTMEMKSSMDDSLKLHIVDVSKIGLGLDYFSLYPAFGDVLKHGINNPKSKIVS</sequence>
<accession>A0AAD5IJ41</accession>
<reference evidence="1" key="2">
    <citation type="submission" date="2023-02" db="EMBL/GenBank/DDBJ databases">
        <authorList>
            <person name="Swenson N.G."/>
            <person name="Wegrzyn J.L."/>
            <person name="Mcevoy S.L."/>
        </authorList>
    </citation>
    <scope>NUCLEOTIDE SEQUENCE</scope>
    <source>
        <strain evidence="1">91603</strain>
        <tissue evidence="1">Leaf</tissue>
    </source>
</reference>
<name>A0AAD5IJ41_ACENE</name>